<evidence type="ECO:0000313" key="2">
    <source>
        <dbReference type="Proteomes" id="UP001529510"/>
    </source>
</evidence>
<sequence>AQEFCITGMGPSAHSRARNRFKTLTSGRSAIVSLYSILHGVMRVDLHISMETGDVSVADLLVQEGHACHIPESFESQ</sequence>
<gene>
    <name evidence="1" type="ORF">M9458_027028</name>
</gene>
<evidence type="ECO:0000313" key="1">
    <source>
        <dbReference type="EMBL" id="KAL0178134.1"/>
    </source>
</evidence>
<accession>A0ABD0PW61</accession>
<keyword evidence="2" id="KW-1185">Reference proteome</keyword>
<dbReference type="Gene3D" id="2.40.50.90">
    <property type="match status" value="1"/>
</dbReference>
<dbReference type="EMBL" id="JAMKFB020000013">
    <property type="protein sequence ID" value="KAL0178134.1"/>
    <property type="molecule type" value="Genomic_DNA"/>
</dbReference>
<name>A0ABD0PW61_CIRMR</name>
<reference evidence="1 2" key="1">
    <citation type="submission" date="2024-05" db="EMBL/GenBank/DDBJ databases">
        <title>Genome sequencing and assembly of Indian major carp, Cirrhinus mrigala (Hamilton, 1822).</title>
        <authorList>
            <person name="Mohindra V."/>
            <person name="Chowdhury L.M."/>
            <person name="Lal K."/>
            <person name="Jena J.K."/>
        </authorList>
    </citation>
    <scope>NUCLEOTIDE SEQUENCE [LARGE SCALE GENOMIC DNA]</scope>
    <source>
        <strain evidence="1">CM1030</strain>
        <tissue evidence="1">Blood</tissue>
    </source>
</reference>
<proteinExistence type="predicted"/>
<feature type="non-terminal residue" evidence="1">
    <location>
        <position position="77"/>
    </location>
</feature>
<dbReference type="Proteomes" id="UP001529510">
    <property type="component" value="Unassembled WGS sequence"/>
</dbReference>
<feature type="non-terminal residue" evidence="1">
    <location>
        <position position="1"/>
    </location>
</feature>
<protein>
    <submittedName>
        <fullName evidence="1">Uncharacterized protein</fullName>
    </submittedName>
</protein>
<dbReference type="AlphaFoldDB" id="A0ABD0PW61"/>
<comment type="caution">
    <text evidence="1">The sequence shown here is derived from an EMBL/GenBank/DDBJ whole genome shotgun (WGS) entry which is preliminary data.</text>
</comment>
<dbReference type="InterPro" id="IPR035437">
    <property type="entry name" value="SNase_OB-fold_sf"/>
</dbReference>
<organism evidence="1 2">
    <name type="scientific">Cirrhinus mrigala</name>
    <name type="common">Mrigala</name>
    <dbReference type="NCBI Taxonomy" id="683832"/>
    <lineage>
        <taxon>Eukaryota</taxon>
        <taxon>Metazoa</taxon>
        <taxon>Chordata</taxon>
        <taxon>Craniata</taxon>
        <taxon>Vertebrata</taxon>
        <taxon>Euteleostomi</taxon>
        <taxon>Actinopterygii</taxon>
        <taxon>Neopterygii</taxon>
        <taxon>Teleostei</taxon>
        <taxon>Ostariophysi</taxon>
        <taxon>Cypriniformes</taxon>
        <taxon>Cyprinidae</taxon>
        <taxon>Labeoninae</taxon>
        <taxon>Labeonini</taxon>
        <taxon>Cirrhinus</taxon>
    </lineage>
</organism>